<protein>
    <submittedName>
        <fullName evidence="2">Uncharacterized protein</fullName>
    </submittedName>
</protein>
<dbReference type="RefSeq" id="WP_104849459.1">
    <property type="nucleotide sequence ID" value="NZ_PKOZ01000005.1"/>
</dbReference>
<keyword evidence="1" id="KW-0472">Membrane</keyword>
<keyword evidence="1" id="KW-1133">Transmembrane helix</keyword>
<accession>A0A2S7MZL5</accession>
<evidence type="ECO:0000256" key="1">
    <source>
        <dbReference type="SAM" id="Phobius"/>
    </source>
</evidence>
<dbReference type="Proteomes" id="UP000239663">
    <property type="component" value="Unassembled WGS sequence"/>
</dbReference>
<feature type="transmembrane region" description="Helical" evidence="1">
    <location>
        <begin position="9"/>
        <end position="29"/>
    </location>
</feature>
<keyword evidence="3" id="KW-1185">Reference proteome</keyword>
<sequence length="174" mass="20258">MEQLKDAPITYVTLFFWIVISISLLYYLLKNRKDIQLISGILYIAILIGSLSINLFIYNKTAEYDFSLTEEKWKKDYFIPYLNTQAEKQTPVDIISLTPDSKQQPAQSISLHNKNLSTVLIRPINSNDETLIKVTIKNSSTDKPYLSYKKIEMDISPIYKEDSYYEPILYIPLN</sequence>
<evidence type="ECO:0000313" key="3">
    <source>
        <dbReference type="Proteomes" id="UP000239663"/>
    </source>
</evidence>
<evidence type="ECO:0000313" key="2">
    <source>
        <dbReference type="EMBL" id="PQD95200.1"/>
    </source>
</evidence>
<dbReference type="OrthoDB" id="2875522at2"/>
<comment type="caution">
    <text evidence="2">The sequence shown here is derived from an EMBL/GenBank/DDBJ whole genome shotgun (WGS) entry which is preliminary data.</text>
</comment>
<keyword evidence="1" id="KW-0812">Transmembrane</keyword>
<name>A0A2S7MZL5_9BACI</name>
<dbReference type="AlphaFoldDB" id="A0A2S7MZL5"/>
<feature type="transmembrane region" description="Helical" evidence="1">
    <location>
        <begin position="35"/>
        <end position="58"/>
    </location>
</feature>
<reference evidence="2 3" key="1">
    <citation type="submission" date="2017-12" db="EMBL/GenBank/DDBJ databases">
        <title>Taxonomic description and draft genome of Pradoshia cofamensis Gen. nov., sp. nov., a thermotolerant bacillale isolated from anterior gut of earthworm Eisenia fetida.</title>
        <authorList>
            <person name="Saha T."/>
            <person name="Chakraborty R."/>
        </authorList>
    </citation>
    <scope>NUCLEOTIDE SEQUENCE [LARGE SCALE GENOMIC DNA]</scope>
    <source>
        <strain evidence="2 3">EAG3</strain>
    </source>
</reference>
<proteinExistence type="predicted"/>
<organism evidence="2 3">
    <name type="scientific">Pradoshia eiseniae</name>
    <dbReference type="NCBI Taxonomy" id="2064768"/>
    <lineage>
        <taxon>Bacteria</taxon>
        <taxon>Bacillati</taxon>
        <taxon>Bacillota</taxon>
        <taxon>Bacilli</taxon>
        <taxon>Bacillales</taxon>
        <taxon>Bacillaceae</taxon>
        <taxon>Pradoshia</taxon>
    </lineage>
</organism>
<dbReference type="EMBL" id="PKOZ01000005">
    <property type="protein sequence ID" value="PQD95200.1"/>
    <property type="molecule type" value="Genomic_DNA"/>
</dbReference>
<gene>
    <name evidence="2" type="ORF">CYL18_10480</name>
</gene>